<comment type="similarity">
    <text evidence="1">Belongs to the peptidase C56 family.</text>
</comment>
<dbReference type="RefSeq" id="WP_167967702.1">
    <property type="nucleotide sequence ID" value="NZ_BHZG01000081.1"/>
</dbReference>
<dbReference type="PANTHER" id="PTHR42733:SF12">
    <property type="entry name" value="PROTEINASE"/>
    <property type="match status" value="1"/>
</dbReference>
<evidence type="ECO:0000256" key="1">
    <source>
        <dbReference type="ARBA" id="ARBA00008542"/>
    </source>
</evidence>
<dbReference type="PROSITE" id="PS51276">
    <property type="entry name" value="PEPTIDASE_C56_PFPI"/>
    <property type="match status" value="1"/>
</dbReference>
<evidence type="ECO:0000259" key="2">
    <source>
        <dbReference type="Pfam" id="PF01965"/>
    </source>
</evidence>
<dbReference type="NCBIfam" id="TIGR01382">
    <property type="entry name" value="PfpI"/>
    <property type="match status" value="1"/>
</dbReference>
<dbReference type="PANTHER" id="PTHR42733">
    <property type="entry name" value="DJ-1 PROTEIN"/>
    <property type="match status" value="1"/>
</dbReference>
<dbReference type="SUPFAM" id="SSF52317">
    <property type="entry name" value="Class I glutamine amidotransferase-like"/>
    <property type="match status" value="1"/>
</dbReference>
<reference evidence="3 4" key="1">
    <citation type="submission" date="2020-03" db="EMBL/GenBank/DDBJ databases">
        <title>Draft genome of Streptomyces sp. ventii, isolated from the Axial Seamount in the Pacific Ocean, and resequencing of the two type strains Streptomyces lonarensis strain NCL 716 and Streptomyces bohaiensis strain 11A07.</title>
        <authorList>
            <person name="Loughran R.M."/>
            <person name="Pfannmuller K.M."/>
            <person name="Wasson B.J."/>
            <person name="Deadmond M.C."/>
            <person name="Paddock B.E."/>
            <person name="Koyack M.J."/>
            <person name="Gallegos D.A."/>
            <person name="Mitchell E.A."/>
            <person name="Ushijima B."/>
            <person name="Saw J.H."/>
            <person name="Mcphail K.L."/>
            <person name="Videau P."/>
        </authorList>
    </citation>
    <scope>NUCLEOTIDE SEQUENCE [LARGE SCALE GENOMIC DNA]</scope>
    <source>
        <strain evidence="3 4">NCL716</strain>
    </source>
</reference>
<evidence type="ECO:0000313" key="3">
    <source>
        <dbReference type="EMBL" id="NJQ04405.1"/>
    </source>
</evidence>
<dbReference type="EMBL" id="JAAVJD010000006">
    <property type="protein sequence ID" value="NJQ04405.1"/>
    <property type="molecule type" value="Genomic_DNA"/>
</dbReference>
<protein>
    <submittedName>
        <fullName evidence="3">Type 1 glutamine amidotransferase</fullName>
    </submittedName>
</protein>
<accession>A0A7X6CXS6</accession>
<evidence type="ECO:0000313" key="4">
    <source>
        <dbReference type="Proteomes" id="UP000578686"/>
    </source>
</evidence>
<keyword evidence="3" id="KW-0315">Glutamine amidotransferase</keyword>
<dbReference type="Proteomes" id="UP000578686">
    <property type="component" value="Unassembled WGS sequence"/>
</dbReference>
<dbReference type="InterPro" id="IPR002818">
    <property type="entry name" value="DJ-1/PfpI"/>
</dbReference>
<dbReference type="Gene3D" id="3.40.50.880">
    <property type="match status" value="1"/>
</dbReference>
<dbReference type="GO" id="GO:0016740">
    <property type="term" value="F:transferase activity"/>
    <property type="evidence" value="ECO:0007669"/>
    <property type="project" value="UniProtKB-KW"/>
</dbReference>
<dbReference type="AlphaFoldDB" id="A0A7X6CXS6"/>
<comment type="caution">
    <text evidence="3">The sequence shown here is derived from an EMBL/GenBank/DDBJ whole genome shotgun (WGS) entry which is preliminary data.</text>
</comment>
<organism evidence="3 4">
    <name type="scientific">Streptomyces lonarensis</name>
    <dbReference type="NCBI Taxonomy" id="700599"/>
    <lineage>
        <taxon>Bacteria</taxon>
        <taxon>Bacillati</taxon>
        <taxon>Actinomycetota</taxon>
        <taxon>Actinomycetes</taxon>
        <taxon>Kitasatosporales</taxon>
        <taxon>Streptomycetaceae</taxon>
        <taxon>Streptomyces</taxon>
    </lineage>
</organism>
<keyword evidence="4" id="KW-1185">Reference proteome</keyword>
<keyword evidence="3" id="KW-0808">Transferase</keyword>
<dbReference type="InterPro" id="IPR029062">
    <property type="entry name" value="Class_I_gatase-like"/>
</dbReference>
<gene>
    <name evidence="3" type="ORF">HCN56_02130</name>
</gene>
<sequence length="186" mass="20131">MPENTPIRVLIISSNIGVERDELIVPRDNLRERGAEVVLAAEDPKAVQTFLHDTDKDVTVEPETTLARVDTNAFDVLVVPGGTVNADNLRVTGEAVSLVRRFATAGKPVAAICHAPWLLVEAKLLPGKTLTSYHSLRTDITNAGGSWVDRPLVRCGENGWPLLTSRNPGDLDEFCDGIAREIGLSV</sequence>
<dbReference type="Pfam" id="PF01965">
    <property type="entry name" value="DJ-1_PfpI"/>
    <property type="match status" value="1"/>
</dbReference>
<dbReference type="InterPro" id="IPR006286">
    <property type="entry name" value="C56_PfpI-like"/>
</dbReference>
<dbReference type="CDD" id="cd03134">
    <property type="entry name" value="GATase1_PfpI_like"/>
    <property type="match status" value="1"/>
</dbReference>
<name>A0A7X6CXS6_9ACTN</name>
<feature type="domain" description="DJ-1/PfpI" evidence="2">
    <location>
        <begin position="8"/>
        <end position="179"/>
    </location>
</feature>
<proteinExistence type="inferred from homology"/>